<accession>A0A6L5X9X7</accession>
<reference evidence="1 2" key="1">
    <citation type="submission" date="2019-08" db="EMBL/GenBank/DDBJ databases">
        <title>In-depth cultivation of the pig gut microbiome towards novel bacterial diversity and tailored functional studies.</title>
        <authorList>
            <person name="Wylensek D."/>
            <person name="Hitch T.C.A."/>
            <person name="Clavel T."/>
        </authorList>
    </citation>
    <scope>NUCLEOTIDE SEQUENCE [LARGE SCALE GENOMIC DNA]</scope>
    <source>
        <strain evidence="1 2">Oil-RF-744-WCA-WT-10</strain>
    </source>
</reference>
<dbReference type="Proteomes" id="UP000483362">
    <property type="component" value="Unassembled WGS sequence"/>
</dbReference>
<evidence type="ECO:0000313" key="2">
    <source>
        <dbReference type="Proteomes" id="UP000483362"/>
    </source>
</evidence>
<dbReference type="Gene3D" id="2.60.120.1130">
    <property type="match status" value="1"/>
</dbReference>
<gene>
    <name evidence="1" type="ORF">FYJ29_05260</name>
</gene>
<dbReference type="RefSeq" id="WP_154326579.1">
    <property type="nucleotide sequence ID" value="NZ_CP045696.1"/>
</dbReference>
<comment type="caution">
    <text evidence="1">The sequence shown here is derived from an EMBL/GenBank/DDBJ whole genome shotgun (WGS) entry which is preliminary data.</text>
</comment>
<protein>
    <submittedName>
        <fullName evidence="1">Uncharacterized protein</fullName>
    </submittedName>
</protein>
<name>A0A6L5X9X7_9BACT</name>
<dbReference type="AlphaFoldDB" id="A0A6L5X9X7"/>
<proteinExistence type="predicted"/>
<dbReference type="EMBL" id="VULT01000006">
    <property type="protein sequence ID" value="MSS17170.1"/>
    <property type="molecule type" value="Genomic_DNA"/>
</dbReference>
<evidence type="ECO:0000313" key="1">
    <source>
        <dbReference type="EMBL" id="MSS17170.1"/>
    </source>
</evidence>
<sequence length="277" mass="30793">MMQADGKNFKQEAVALVLPQSTAQDNVASAAVSVMWDGTTAHIIRRNSISGAPKEHFSFDLPTTEQLTNEYADQMGHSFFRYGDDWTKKEKRSLEETISKQKEQQKDIFKDEVNDFLGEDPLSVDSFSIGTLGINEPYAPMHYMVAYSQNGLVKKAGPNLILAIGKLIGDQLKIEGRDRKRTVDVVRTAPVTYSYQLNVQLPQGYKVSKDALAALNTSVSNAAGRFVSRASASGDIIVIKVEKVYNHCVEPVANWQQLLSIVDAAYNFTQKQIVVKR</sequence>
<organism evidence="1 2">
    <name type="scientific">Sodaliphilus pleomorphus</name>
    <dbReference type="NCBI Taxonomy" id="2606626"/>
    <lineage>
        <taxon>Bacteria</taxon>
        <taxon>Pseudomonadati</taxon>
        <taxon>Bacteroidota</taxon>
        <taxon>Bacteroidia</taxon>
        <taxon>Bacteroidales</taxon>
        <taxon>Muribaculaceae</taxon>
        <taxon>Sodaliphilus</taxon>
    </lineage>
</organism>
<keyword evidence="2" id="KW-1185">Reference proteome</keyword>